<evidence type="ECO:0000259" key="7">
    <source>
        <dbReference type="PROSITE" id="PS50103"/>
    </source>
</evidence>
<dbReference type="PROSITE" id="PS50103">
    <property type="entry name" value="ZF_C3H1"/>
    <property type="match status" value="2"/>
</dbReference>
<reference evidence="8" key="1">
    <citation type="submission" date="2021-01" db="EMBL/GenBank/DDBJ databases">
        <authorList>
            <person name="Corre E."/>
            <person name="Pelletier E."/>
            <person name="Niang G."/>
            <person name="Scheremetjew M."/>
            <person name="Finn R."/>
            <person name="Kale V."/>
            <person name="Holt S."/>
            <person name="Cochrane G."/>
            <person name="Meng A."/>
            <person name="Brown T."/>
            <person name="Cohen L."/>
        </authorList>
    </citation>
    <scope>NUCLEOTIDE SEQUENCE</scope>
    <source>
        <strain evidence="8">Pbaha01</strain>
    </source>
</reference>
<feature type="compositionally biased region" description="Pro residues" evidence="6">
    <location>
        <begin position="44"/>
        <end position="55"/>
    </location>
</feature>
<evidence type="ECO:0000256" key="3">
    <source>
        <dbReference type="ARBA" id="ARBA00022771"/>
    </source>
</evidence>
<dbReference type="InterPro" id="IPR000571">
    <property type="entry name" value="Znf_CCCH"/>
</dbReference>
<dbReference type="SUPFAM" id="SSF90229">
    <property type="entry name" value="CCCH zinc finger"/>
    <property type="match status" value="2"/>
</dbReference>
<feature type="region of interest" description="Disordered" evidence="6">
    <location>
        <begin position="42"/>
        <end position="84"/>
    </location>
</feature>
<dbReference type="InterPro" id="IPR036855">
    <property type="entry name" value="Znf_CCCH_sf"/>
</dbReference>
<feature type="domain" description="C3H1-type" evidence="7">
    <location>
        <begin position="226"/>
        <end position="253"/>
    </location>
</feature>
<dbReference type="GO" id="GO:0003730">
    <property type="term" value="F:mRNA 3'-UTR binding"/>
    <property type="evidence" value="ECO:0007669"/>
    <property type="project" value="TreeGrafter"/>
</dbReference>
<dbReference type="InterPro" id="IPR045877">
    <property type="entry name" value="ZFP36-like"/>
</dbReference>
<keyword evidence="3 5" id="KW-0863">Zinc-finger</keyword>
<keyword evidence="1 5" id="KW-0479">Metal-binding</keyword>
<dbReference type="PANTHER" id="PTHR12547">
    <property type="entry name" value="CCCH ZINC FINGER/TIS11-RELATED"/>
    <property type="match status" value="1"/>
</dbReference>
<dbReference type="EMBL" id="HBEG01040197">
    <property type="protein sequence ID" value="CAD8379909.1"/>
    <property type="molecule type" value="Transcribed_RNA"/>
</dbReference>
<evidence type="ECO:0000256" key="2">
    <source>
        <dbReference type="ARBA" id="ARBA00022737"/>
    </source>
</evidence>
<keyword evidence="4 5" id="KW-0862">Zinc</keyword>
<dbReference type="AlphaFoldDB" id="A0A7S0B0R6"/>
<evidence type="ECO:0000256" key="4">
    <source>
        <dbReference type="ARBA" id="ARBA00022833"/>
    </source>
</evidence>
<accession>A0A7S0B0R6</accession>
<keyword evidence="2" id="KW-0677">Repeat</keyword>
<evidence type="ECO:0000256" key="1">
    <source>
        <dbReference type="ARBA" id="ARBA00022723"/>
    </source>
</evidence>
<dbReference type="Gene3D" id="4.10.1000.10">
    <property type="entry name" value="Zinc finger, CCCH-type"/>
    <property type="match status" value="2"/>
</dbReference>
<organism evidence="8">
    <name type="scientific">Pyrodinium bahamense</name>
    <dbReference type="NCBI Taxonomy" id="73915"/>
    <lineage>
        <taxon>Eukaryota</taxon>
        <taxon>Sar</taxon>
        <taxon>Alveolata</taxon>
        <taxon>Dinophyceae</taxon>
        <taxon>Gonyaulacales</taxon>
        <taxon>Pyrocystaceae</taxon>
        <taxon>Pyrodinium</taxon>
    </lineage>
</organism>
<evidence type="ECO:0000313" key="8">
    <source>
        <dbReference type="EMBL" id="CAD8379909.1"/>
    </source>
</evidence>
<feature type="compositionally biased region" description="Low complexity" evidence="6">
    <location>
        <begin position="197"/>
        <end position="210"/>
    </location>
</feature>
<sequence length="322" mass="33651">MARGQKGVAAASAKTKLCVFDRFHTCKKGNACSFAHGQAELAPPLDPAPPRPRPAARPSGMGGDGERGRGGAGGNGWQSRIGSNGVQVNCKIPGIVNTATAKDMPQGDSGSDTTEYASSFGESFLGSLSLEVKNTFLTLDEPPAPDAGIRRSASAPVLLGGNSLRATSTDPLGLLPGSPASHRDSDLGVWGTSRGQLSDTSLSSTSTLKSGETVPDGPQTFQHRRLFKTRMCAYHAVRKCTKGADCTFAHSKKELLPRPEALESRSQIWATGGAARPSGYGSVAPAPPAVYPFPGTFGMVAVLPWEAYSIPEVPITFAWELL</sequence>
<dbReference type="GO" id="GO:0005829">
    <property type="term" value="C:cytosol"/>
    <property type="evidence" value="ECO:0007669"/>
    <property type="project" value="TreeGrafter"/>
</dbReference>
<feature type="zinc finger region" description="C3H1-type" evidence="5">
    <location>
        <begin position="226"/>
        <end position="253"/>
    </location>
</feature>
<evidence type="ECO:0000256" key="5">
    <source>
        <dbReference type="PROSITE-ProRule" id="PRU00723"/>
    </source>
</evidence>
<feature type="zinc finger region" description="C3H1-type" evidence="5">
    <location>
        <begin position="12"/>
        <end position="39"/>
    </location>
</feature>
<evidence type="ECO:0000256" key="6">
    <source>
        <dbReference type="SAM" id="MobiDB-lite"/>
    </source>
</evidence>
<protein>
    <recommendedName>
        <fullName evidence="7">C3H1-type domain-containing protein</fullName>
    </recommendedName>
</protein>
<dbReference type="Pfam" id="PF00642">
    <property type="entry name" value="zf-CCCH"/>
    <property type="match status" value="1"/>
</dbReference>
<feature type="domain" description="C3H1-type" evidence="7">
    <location>
        <begin position="12"/>
        <end position="39"/>
    </location>
</feature>
<dbReference type="SMART" id="SM00356">
    <property type="entry name" value="ZnF_C3H1"/>
    <property type="match status" value="2"/>
</dbReference>
<name>A0A7S0B0R6_9DINO</name>
<feature type="region of interest" description="Disordered" evidence="6">
    <location>
        <begin position="166"/>
        <end position="219"/>
    </location>
</feature>
<dbReference type="PANTHER" id="PTHR12547:SF18">
    <property type="entry name" value="PROTEIN TIS11"/>
    <property type="match status" value="1"/>
</dbReference>
<dbReference type="GO" id="GO:0008270">
    <property type="term" value="F:zinc ion binding"/>
    <property type="evidence" value="ECO:0007669"/>
    <property type="project" value="UniProtKB-KW"/>
</dbReference>
<proteinExistence type="predicted"/>
<gene>
    <name evidence="8" type="ORF">PBAH0796_LOCUS24542</name>
</gene>